<sequence length="309" mass="35519">MKTLSLQRFRLAADFVHTHARLVDQRLFEYYFTNGSSEDVMEALVPYQNEDGGVGHGIEPDIRMKASSPIATSVALQYAKAVNAKGSHPFIQKAMNYLSSVYAESGFWPLKLKAMNNEPHAEWWHFTEPATTFEINPGAEILGYFHSYPQILEQDLFPIWHEQVFTYLEDAEKLDMHESLAYMRLSQMMPSPGKNQLIDMIKPHIRKVVTTDPSKWGAYCAKPLWFAPNPESPFFPMFEESVIKNLDYEIATQDKNGAWSPSWEWKQYGDVWESQARKDWQGELTVKTLRYLASYNRIEGLNSSSEGAV</sequence>
<dbReference type="EMBL" id="RHIB01000003">
    <property type="protein sequence ID" value="RNA66747.1"/>
    <property type="molecule type" value="Genomic_DNA"/>
</dbReference>
<reference evidence="1 2" key="1">
    <citation type="submission" date="2018-10" db="EMBL/GenBank/DDBJ databases">
        <title>Bacillus Keqinensis sp. nov., a moderately halophilic bacterium isolated from a saline-alkaline lake.</title>
        <authorList>
            <person name="Wang H."/>
        </authorList>
    </citation>
    <scope>NUCLEOTIDE SEQUENCE [LARGE SCALE GENOMIC DNA]</scope>
    <source>
        <strain evidence="1 2">KQ-3</strain>
    </source>
</reference>
<dbReference type="RefSeq" id="WP_122900498.1">
    <property type="nucleotide sequence ID" value="NZ_RHIB01000003.1"/>
</dbReference>
<evidence type="ECO:0000313" key="1">
    <source>
        <dbReference type="EMBL" id="RNA66747.1"/>
    </source>
</evidence>
<accession>A0A3M7TP03</accession>
<dbReference type="Proteomes" id="UP000278746">
    <property type="component" value="Unassembled WGS sequence"/>
</dbReference>
<dbReference type="InterPro" id="IPR008930">
    <property type="entry name" value="Terpenoid_cyclase/PrenylTrfase"/>
</dbReference>
<proteinExistence type="predicted"/>
<dbReference type="AlphaFoldDB" id="A0A3M7TP03"/>
<name>A0A3M7TP03_9BACI</name>
<evidence type="ECO:0000313" key="2">
    <source>
        <dbReference type="Proteomes" id="UP000278746"/>
    </source>
</evidence>
<organism evidence="1 2">
    <name type="scientific">Alteribacter keqinensis</name>
    <dbReference type="NCBI Taxonomy" id="2483800"/>
    <lineage>
        <taxon>Bacteria</taxon>
        <taxon>Bacillati</taxon>
        <taxon>Bacillota</taxon>
        <taxon>Bacilli</taxon>
        <taxon>Bacillales</taxon>
        <taxon>Bacillaceae</taxon>
        <taxon>Alteribacter</taxon>
    </lineage>
</organism>
<gene>
    <name evidence="1" type="ORF">EBO34_16165</name>
</gene>
<comment type="caution">
    <text evidence="1">The sequence shown here is derived from an EMBL/GenBank/DDBJ whole genome shotgun (WGS) entry which is preliminary data.</text>
</comment>
<dbReference type="SUPFAM" id="SSF48239">
    <property type="entry name" value="Terpenoid cyclases/Protein prenyltransferases"/>
    <property type="match status" value="1"/>
</dbReference>
<dbReference type="OrthoDB" id="3286086at2"/>
<keyword evidence="2" id="KW-1185">Reference proteome</keyword>
<protein>
    <submittedName>
        <fullName evidence="1">Uncharacterized protein</fullName>
    </submittedName>
</protein>